<keyword evidence="4" id="KW-1185">Reference proteome</keyword>
<protein>
    <submittedName>
        <fullName evidence="3">Root UVB sensitive protein</fullName>
    </submittedName>
</protein>
<dbReference type="Proteomes" id="UP001472866">
    <property type="component" value="Chromosome 04"/>
</dbReference>
<proteinExistence type="inferred from homology"/>
<reference evidence="3 4" key="1">
    <citation type="submission" date="2024-03" db="EMBL/GenBank/DDBJ databases">
        <title>Complete genome sequence of the green alga Chloropicon roscoffensis RCC1871.</title>
        <authorList>
            <person name="Lemieux C."/>
            <person name="Pombert J.-F."/>
            <person name="Otis C."/>
            <person name="Turmel M."/>
        </authorList>
    </citation>
    <scope>NUCLEOTIDE SEQUENCE [LARGE SCALE GENOMIC DNA]</scope>
    <source>
        <strain evidence="3 4">RCC1871</strain>
    </source>
</reference>
<feature type="domain" description="Protein root UVB sensitive/RUS" evidence="2">
    <location>
        <begin position="129"/>
        <end position="365"/>
    </location>
</feature>
<evidence type="ECO:0000313" key="3">
    <source>
        <dbReference type="EMBL" id="WZN61249.1"/>
    </source>
</evidence>
<dbReference type="PANTHER" id="PTHR12770:SF29">
    <property type="entry name" value="PROTEIN ROOT UVB SENSITIVE 4"/>
    <property type="match status" value="1"/>
</dbReference>
<dbReference type="EMBL" id="CP151504">
    <property type="protein sequence ID" value="WZN61249.1"/>
    <property type="molecule type" value="Genomic_DNA"/>
</dbReference>
<gene>
    <name evidence="3" type="ORF">HKI87_04g27840</name>
</gene>
<name>A0AAX4P658_9CHLO</name>
<accession>A0AAX4P658</accession>
<evidence type="ECO:0000256" key="1">
    <source>
        <dbReference type="ARBA" id="ARBA00007558"/>
    </source>
</evidence>
<dbReference type="AlphaFoldDB" id="A0AAX4P658"/>
<dbReference type="InterPro" id="IPR006968">
    <property type="entry name" value="RUS_fam"/>
</dbReference>
<dbReference type="Pfam" id="PF04884">
    <property type="entry name" value="UVB_sens_prot"/>
    <property type="match status" value="1"/>
</dbReference>
<evidence type="ECO:0000259" key="2">
    <source>
        <dbReference type="Pfam" id="PF04884"/>
    </source>
</evidence>
<organism evidence="3 4">
    <name type="scientific">Chloropicon roscoffensis</name>
    <dbReference type="NCBI Taxonomy" id="1461544"/>
    <lineage>
        <taxon>Eukaryota</taxon>
        <taxon>Viridiplantae</taxon>
        <taxon>Chlorophyta</taxon>
        <taxon>Chloropicophyceae</taxon>
        <taxon>Chloropicales</taxon>
        <taxon>Chloropicaceae</taxon>
        <taxon>Chloropicon</taxon>
    </lineage>
</organism>
<evidence type="ECO:0000313" key="4">
    <source>
        <dbReference type="Proteomes" id="UP001472866"/>
    </source>
</evidence>
<dbReference type="InterPro" id="IPR054549">
    <property type="entry name" value="UVB_sens_RUS_dom"/>
</dbReference>
<comment type="similarity">
    <text evidence="1">Belongs to the RUS1 family.</text>
</comment>
<dbReference type="PANTHER" id="PTHR12770">
    <property type="entry name" value="RUS1 FAMILY PROTEIN C16ORF58"/>
    <property type="match status" value="1"/>
</dbReference>
<sequence>MAREAGEGCQWEGPFHVAARRRKVPRRLKGGSVSVCEYAECERGLGVALSWARLKGAGQASLARSAILARTLQDKVDRWCERLGKGSGSTPRQLLPVYQLVGGKRVQLVSSRGRIGPRKGPGAGPHWKESLRRLARQTFVPENVSSDYWAYARWRFLQRISAAVLSVYSTECMLRAVGVGAKRSLPTAAAFNWLLKDGIGKLGKLGIVAKLGSQYDLELKKFRLLSTAVCDLACGLEMLTPLWPQNFLLLASIGNVGKSVGLSVALATQPAFHKKFALANNMADITAKSQAQHVVADTLGLGLALGVSHAVQSVSPQLRLALPVLSFPILAACDVLLVRNELRAIQLRTLNRDRCQLIASDWVTRGRRVPCPAEVSKVENISFFPFSPEGGWPLEVSQIDECFDDPKHLARFLGMFRREEYMLVPEDRSRASGLLSGRKLRLVFGASVGERAMLKGVLQAAYFRALEGEGNALGLEELVEKSRKLANQNARHFERDVRAGGWQTGQVLLHDSRYKGYVVESDWKKRLG</sequence>